<dbReference type="AlphaFoldDB" id="A0A8H6LVM5"/>
<dbReference type="EMBL" id="JACGCI010000124">
    <property type="protein sequence ID" value="KAF6744335.1"/>
    <property type="molecule type" value="Genomic_DNA"/>
</dbReference>
<protein>
    <submittedName>
        <fullName evidence="2">Uncharacterized protein</fullName>
    </submittedName>
</protein>
<proteinExistence type="predicted"/>
<dbReference type="OrthoDB" id="3222453at2759"/>
<evidence type="ECO:0000313" key="2">
    <source>
        <dbReference type="EMBL" id="KAF6744335.1"/>
    </source>
</evidence>
<keyword evidence="3" id="KW-1185">Reference proteome</keyword>
<evidence type="ECO:0000313" key="3">
    <source>
        <dbReference type="Proteomes" id="UP000521943"/>
    </source>
</evidence>
<dbReference type="Proteomes" id="UP000521943">
    <property type="component" value="Unassembled WGS sequence"/>
</dbReference>
<accession>A0A8H6LVM5</accession>
<gene>
    <name evidence="2" type="ORF">DFP72DRAFT_929795</name>
</gene>
<feature type="compositionally biased region" description="Gly residues" evidence="1">
    <location>
        <begin position="281"/>
        <end position="303"/>
    </location>
</feature>
<comment type="caution">
    <text evidence="2">The sequence shown here is derived from an EMBL/GenBank/DDBJ whole genome shotgun (WGS) entry which is preliminary data.</text>
</comment>
<feature type="compositionally biased region" description="Gly residues" evidence="1">
    <location>
        <begin position="253"/>
        <end position="263"/>
    </location>
</feature>
<feature type="region of interest" description="Disordered" evidence="1">
    <location>
        <begin position="249"/>
        <end position="330"/>
    </location>
</feature>
<reference evidence="2 3" key="1">
    <citation type="submission" date="2020-07" db="EMBL/GenBank/DDBJ databases">
        <title>Comparative genomics of pyrophilous fungi reveals a link between fire events and developmental genes.</title>
        <authorList>
            <consortium name="DOE Joint Genome Institute"/>
            <person name="Steindorff A.S."/>
            <person name="Carver A."/>
            <person name="Calhoun S."/>
            <person name="Stillman K."/>
            <person name="Liu H."/>
            <person name="Lipzen A."/>
            <person name="Pangilinan J."/>
            <person name="Labutti K."/>
            <person name="Bruns T.D."/>
            <person name="Grigoriev I.V."/>
        </authorList>
    </citation>
    <scope>NUCLEOTIDE SEQUENCE [LARGE SCALE GENOMIC DNA]</scope>
    <source>
        <strain evidence="2 3">CBS 144469</strain>
    </source>
</reference>
<organism evidence="2 3">
    <name type="scientific">Ephemerocybe angulata</name>
    <dbReference type="NCBI Taxonomy" id="980116"/>
    <lineage>
        <taxon>Eukaryota</taxon>
        <taxon>Fungi</taxon>
        <taxon>Dikarya</taxon>
        <taxon>Basidiomycota</taxon>
        <taxon>Agaricomycotina</taxon>
        <taxon>Agaricomycetes</taxon>
        <taxon>Agaricomycetidae</taxon>
        <taxon>Agaricales</taxon>
        <taxon>Agaricineae</taxon>
        <taxon>Psathyrellaceae</taxon>
        <taxon>Ephemerocybe</taxon>
    </lineage>
</organism>
<sequence length="443" mass="47963">MLSSGMGLACWNTKPHTGAVGPVLGDVGTFSAQDGFIKIFNLWDDEKSIRKTARTTGIGNYYRPSPMRTKRTIQGRSKRGDIVKSLGMRGNVVYKSDFSDIKEFEIRCTSERGAALLLTSAADQEDLDDRQKLRKHILDYPELLYRHANAIRCIGEEESLYIISGSIKSDSCALAAFGEPTAPNEPAVVLANSSRQGQRISSWVWTNQGSANTQLSDPSSLDSVKDQTLFLRGFKLDFSSSFRANLEHSAGPASGGGWNGGKSGDGDDEPNGSRDEDTSKGGPGAGTGSNTGHGGSSFGGGIGALDSSSSRYRGKSVQLQSFPDSESRRRSCHPCDIINECLLKATGSSFALSHDDDWLPFLKDQSIWENKAKSLPVGDSSGVCVIQGKLSYTLGIQIFDKARPRTFQAWSEQGTSSLYPGLGGTPCRRQCHIRIKTMEYLLD</sequence>
<evidence type="ECO:0000256" key="1">
    <source>
        <dbReference type="SAM" id="MobiDB-lite"/>
    </source>
</evidence>
<name>A0A8H6LVM5_9AGAR</name>
<feature type="compositionally biased region" description="Polar residues" evidence="1">
    <location>
        <begin position="306"/>
        <end position="324"/>
    </location>
</feature>